<name>A0A5Q0M9S0_VARPD</name>
<reference evidence="1 2" key="1">
    <citation type="submission" date="2019-10" db="EMBL/GenBank/DDBJ databases">
        <title>Complete genome sequence of Variovorax paradoxus 5C-2.</title>
        <authorList>
            <person name="Gogoleva N.E."/>
            <person name="Balkin A.S."/>
        </authorList>
    </citation>
    <scope>NUCLEOTIDE SEQUENCE [LARGE SCALE GENOMIC DNA]</scope>
    <source>
        <strain evidence="1 2">5C-2</strain>
    </source>
</reference>
<sequence length="99" mass="11038">MNRREFDALALKATDDVFAFAQFAQQSEDAFVGSTDAVGLERYQRAWLEVEIVNAVALEDWENEGRPASWDDTWRELYQPSAAEAVVVLKAAAVGLMAK</sequence>
<dbReference type="Proteomes" id="UP000326780">
    <property type="component" value="Chromosome"/>
</dbReference>
<gene>
    <name evidence="1" type="ORF">GFK26_27460</name>
</gene>
<organism evidence="1 2">
    <name type="scientific">Variovorax paradoxus</name>
    <dbReference type="NCBI Taxonomy" id="34073"/>
    <lineage>
        <taxon>Bacteria</taxon>
        <taxon>Pseudomonadati</taxon>
        <taxon>Pseudomonadota</taxon>
        <taxon>Betaproteobacteria</taxon>
        <taxon>Burkholderiales</taxon>
        <taxon>Comamonadaceae</taxon>
        <taxon>Variovorax</taxon>
    </lineage>
</organism>
<dbReference type="AlphaFoldDB" id="A0A5Q0M9S0"/>
<evidence type="ECO:0000313" key="1">
    <source>
        <dbReference type="EMBL" id="QFZ86236.1"/>
    </source>
</evidence>
<accession>A0A5Q0M9S0</accession>
<protein>
    <submittedName>
        <fullName evidence="1">Uncharacterized protein</fullName>
    </submittedName>
</protein>
<dbReference type="RefSeq" id="WP_153284736.1">
    <property type="nucleotide sequence ID" value="NZ_CP045644.1"/>
</dbReference>
<dbReference type="EMBL" id="CP045644">
    <property type="protein sequence ID" value="QFZ86236.1"/>
    <property type="molecule type" value="Genomic_DNA"/>
</dbReference>
<proteinExistence type="predicted"/>
<evidence type="ECO:0000313" key="2">
    <source>
        <dbReference type="Proteomes" id="UP000326780"/>
    </source>
</evidence>